<dbReference type="GO" id="GO:0022857">
    <property type="term" value="F:transmembrane transporter activity"/>
    <property type="evidence" value="ECO:0007669"/>
    <property type="project" value="TreeGrafter"/>
</dbReference>
<evidence type="ECO:0000313" key="4">
    <source>
        <dbReference type="EMBL" id="RIJ19571.1"/>
    </source>
</evidence>
<evidence type="ECO:0000313" key="5">
    <source>
        <dbReference type="EMBL" id="UQB05432.1"/>
    </source>
</evidence>
<dbReference type="InterPro" id="IPR050250">
    <property type="entry name" value="Macrolide_Exporter_MacB"/>
</dbReference>
<dbReference type="GO" id="GO:0005886">
    <property type="term" value="C:plasma membrane"/>
    <property type="evidence" value="ECO:0007669"/>
    <property type="project" value="TreeGrafter"/>
</dbReference>
<dbReference type="Proteomes" id="UP000265361">
    <property type="component" value="Unassembled WGS sequence"/>
</dbReference>
<dbReference type="GeneID" id="92982304"/>
<evidence type="ECO:0000256" key="1">
    <source>
        <dbReference type="ARBA" id="ARBA00038076"/>
    </source>
</evidence>
<evidence type="ECO:0000256" key="2">
    <source>
        <dbReference type="SAM" id="Phobius"/>
    </source>
</evidence>
<proteinExistence type="inferred from homology"/>
<feature type="domain" description="MacB-like periplasmic core" evidence="3">
    <location>
        <begin position="15"/>
        <end position="197"/>
    </location>
</feature>
<sequence length="221" mass="22595">MRAAWKDLRLNPLRSSLTALSLFVGILSIVVIVAGGAVARDYLLAVAEQRDGRAPTEAISVGVEPTTDPSGVARFIDHLPQSSARAVSARVDLASPLDVAPIPSPGQPVSRSGVQAVLVAGDLPGVRRLSLVSGRWLSADDVTAPFEVVVNEEAARVLGVEGSGVSLSGARDGVASTGLVVGVVNDGEDSQANAYVKAAPLLARASTGQRHGSPAPLALTR</sequence>
<dbReference type="Pfam" id="PF12704">
    <property type="entry name" value="MacB_PCD"/>
    <property type="match status" value="1"/>
</dbReference>
<keyword evidence="7" id="KW-1185">Reference proteome</keyword>
<dbReference type="RefSeq" id="WP_041465216.1">
    <property type="nucleotide sequence ID" value="NZ_CP033721.2"/>
</dbReference>
<dbReference type="EMBL" id="CP086345">
    <property type="protein sequence ID" value="UQB05432.1"/>
    <property type="molecule type" value="Genomic_DNA"/>
</dbReference>
<keyword evidence="2" id="KW-0812">Transmembrane</keyword>
<comment type="similarity">
    <text evidence="1">Belongs to the ABC-4 integral membrane protein family.</text>
</comment>
<reference evidence="4 6" key="1">
    <citation type="submission" date="2018-08" db="EMBL/GenBank/DDBJ databases">
        <title>Genome Sequence of Clavibacter michiganensis Subspecies type strains, and the Atypical Peach-Colored Strains Isolated from Tomato.</title>
        <authorList>
            <person name="Osdaghi E."/>
            <person name="Portier P."/>
            <person name="Briand M."/>
            <person name="Jacques M.-A."/>
        </authorList>
    </citation>
    <scope>NUCLEOTIDE SEQUENCE [LARGE SCALE GENOMIC DNA]</scope>
    <source>
        <strain evidence="4 6">CFBP 7577</strain>
    </source>
</reference>
<keyword evidence="2" id="KW-1133">Transmembrane helix</keyword>
<feature type="transmembrane region" description="Helical" evidence="2">
    <location>
        <begin position="20"/>
        <end position="43"/>
    </location>
</feature>
<dbReference type="EMBL" id="QWED01000003">
    <property type="protein sequence ID" value="RIJ19571.1"/>
    <property type="molecule type" value="Genomic_DNA"/>
</dbReference>
<dbReference type="PANTHER" id="PTHR30572">
    <property type="entry name" value="MEMBRANE COMPONENT OF TRANSPORTER-RELATED"/>
    <property type="match status" value="1"/>
</dbReference>
<gene>
    <name evidence="4" type="ORF">DZF97_00355</name>
    <name evidence="5" type="ORF">LIV34_000470</name>
</gene>
<reference evidence="5" key="2">
    <citation type="submission" date="2021-11" db="EMBL/GenBank/DDBJ databases">
        <authorList>
            <person name="Li G."/>
            <person name="Jia Q."/>
            <person name="Yang F."/>
            <person name="Zhang C."/>
            <person name="Singh A."/>
            <person name="Lorenz A.J."/>
            <person name="Jackson-Ziems T."/>
            <person name="Vidaver A."/>
            <person name="Alfano J.R."/>
        </authorList>
    </citation>
    <scope>NUCLEOTIDE SEQUENCE</scope>
    <source>
        <strain evidence="5">CNK-2</strain>
    </source>
</reference>
<protein>
    <submittedName>
        <fullName evidence="5">ABC transporter permease</fullName>
    </submittedName>
</protein>
<evidence type="ECO:0000313" key="7">
    <source>
        <dbReference type="Proteomes" id="UP001056208"/>
    </source>
</evidence>
<dbReference type="AlphaFoldDB" id="A0A399QM98"/>
<evidence type="ECO:0000259" key="3">
    <source>
        <dbReference type="Pfam" id="PF12704"/>
    </source>
</evidence>
<organism evidence="4 6">
    <name type="scientific">Clavibacter nebraskensis</name>
    <dbReference type="NCBI Taxonomy" id="31963"/>
    <lineage>
        <taxon>Bacteria</taxon>
        <taxon>Bacillati</taxon>
        <taxon>Actinomycetota</taxon>
        <taxon>Actinomycetes</taxon>
        <taxon>Micrococcales</taxon>
        <taxon>Microbacteriaceae</taxon>
        <taxon>Clavibacter</taxon>
    </lineage>
</organism>
<evidence type="ECO:0000313" key="6">
    <source>
        <dbReference type="Proteomes" id="UP000265361"/>
    </source>
</evidence>
<dbReference type="PANTHER" id="PTHR30572:SF4">
    <property type="entry name" value="ABC TRANSPORTER PERMEASE YTRF"/>
    <property type="match status" value="1"/>
</dbReference>
<dbReference type="Proteomes" id="UP001056208">
    <property type="component" value="Chromosome"/>
</dbReference>
<accession>A0A399QM98</accession>
<name>A0A399QM98_9MICO</name>
<dbReference type="InterPro" id="IPR025857">
    <property type="entry name" value="MacB_PCD"/>
</dbReference>
<keyword evidence="2" id="KW-0472">Membrane</keyword>